<dbReference type="AlphaFoldDB" id="A0A1Y3QRB4"/>
<name>A0A1Y3QRB4_9BACT</name>
<accession>A0A1Y3QRB4</accession>
<evidence type="ECO:0000313" key="2">
    <source>
        <dbReference type="Proteomes" id="UP000195772"/>
    </source>
</evidence>
<organism evidence="1 2">
    <name type="scientific">Alistipes onderdonkii</name>
    <dbReference type="NCBI Taxonomy" id="328813"/>
    <lineage>
        <taxon>Bacteria</taxon>
        <taxon>Pseudomonadati</taxon>
        <taxon>Bacteroidota</taxon>
        <taxon>Bacteroidia</taxon>
        <taxon>Bacteroidales</taxon>
        <taxon>Rikenellaceae</taxon>
        <taxon>Alistipes</taxon>
    </lineage>
</organism>
<protein>
    <submittedName>
        <fullName evidence="1">Uncharacterized protein</fullName>
    </submittedName>
</protein>
<reference evidence="2" key="1">
    <citation type="submission" date="2017-04" db="EMBL/GenBank/DDBJ databases">
        <title>Function of individual gut microbiota members based on whole genome sequencing of pure cultures obtained from chicken caecum.</title>
        <authorList>
            <person name="Medvecky M."/>
            <person name="Cejkova D."/>
            <person name="Polansky O."/>
            <person name="Karasova D."/>
            <person name="Kubasova T."/>
            <person name="Cizek A."/>
            <person name="Rychlik I."/>
        </authorList>
    </citation>
    <scope>NUCLEOTIDE SEQUENCE [LARGE SCALE GENOMIC DNA]</scope>
    <source>
        <strain evidence="2">An90</strain>
    </source>
</reference>
<gene>
    <name evidence="1" type="ORF">B5G41_12480</name>
</gene>
<dbReference type="EMBL" id="NFHB01000009">
    <property type="protein sequence ID" value="OUN02174.1"/>
    <property type="molecule type" value="Genomic_DNA"/>
</dbReference>
<evidence type="ECO:0000313" key="1">
    <source>
        <dbReference type="EMBL" id="OUN02174.1"/>
    </source>
</evidence>
<proteinExistence type="predicted"/>
<dbReference type="Proteomes" id="UP000195772">
    <property type="component" value="Unassembled WGS sequence"/>
</dbReference>
<comment type="caution">
    <text evidence="1">The sequence shown here is derived from an EMBL/GenBank/DDBJ whole genome shotgun (WGS) entry which is preliminary data.</text>
</comment>
<sequence>MRLSIDDIDLYCLGQRNTIPRDTIYSGVGYVYDSAGNVLYDSHAGLNLRYNQLNLIEKVMRGDTIVVKNSYLSDKY</sequence>